<reference evidence="4 5" key="1">
    <citation type="journal article" date="2016" name="Nat. Commun.">
        <title>Thousands of microbial genomes shed light on interconnected biogeochemical processes in an aquifer system.</title>
        <authorList>
            <person name="Anantharaman K."/>
            <person name="Brown C.T."/>
            <person name="Hug L.A."/>
            <person name="Sharon I."/>
            <person name="Castelle C.J."/>
            <person name="Probst A.J."/>
            <person name="Thomas B.C."/>
            <person name="Singh A."/>
            <person name="Wilkins M.J."/>
            <person name="Karaoz U."/>
            <person name="Brodie E.L."/>
            <person name="Williams K.H."/>
            <person name="Hubbard S.S."/>
            <person name="Banfield J.F."/>
        </authorList>
    </citation>
    <scope>NUCLEOTIDE SEQUENCE [LARGE SCALE GENOMIC DNA]</scope>
</reference>
<evidence type="ECO:0000256" key="1">
    <source>
        <dbReference type="SAM" id="MobiDB-lite"/>
    </source>
</evidence>
<dbReference type="Pfam" id="PF01471">
    <property type="entry name" value="PG_binding_1"/>
    <property type="match status" value="1"/>
</dbReference>
<name>A0A1G2NZY7_9BACT</name>
<evidence type="ECO:0000313" key="4">
    <source>
        <dbReference type="EMBL" id="OHA41665.1"/>
    </source>
</evidence>
<dbReference type="InterPro" id="IPR036366">
    <property type="entry name" value="PGBDSf"/>
</dbReference>
<proteinExistence type="predicted"/>
<gene>
    <name evidence="4" type="ORF">A3G52_04330</name>
</gene>
<dbReference type="InterPro" id="IPR036365">
    <property type="entry name" value="PGBD-like_sf"/>
</dbReference>
<evidence type="ECO:0000256" key="2">
    <source>
        <dbReference type="SAM" id="SignalP"/>
    </source>
</evidence>
<feature type="signal peptide" evidence="2">
    <location>
        <begin position="1"/>
        <end position="27"/>
    </location>
</feature>
<dbReference type="InterPro" id="IPR002477">
    <property type="entry name" value="Peptidoglycan-bd-like"/>
</dbReference>
<dbReference type="Gene3D" id="1.10.101.10">
    <property type="entry name" value="PGBD-like superfamily/PGBD"/>
    <property type="match status" value="1"/>
</dbReference>
<dbReference type="SUPFAM" id="SSF47090">
    <property type="entry name" value="PGBD-like"/>
    <property type="match status" value="1"/>
</dbReference>
<keyword evidence="2" id="KW-0732">Signal</keyword>
<organism evidence="4 5">
    <name type="scientific">Candidatus Taylorbacteria bacterium RIFCSPLOWO2_12_FULL_43_20</name>
    <dbReference type="NCBI Taxonomy" id="1802332"/>
    <lineage>
        <taxon>Bacteria</taxon>
        <taxon>Candidatus Tayloriibacteriota</taxon>
    </lineage>
</organism>
<feature type="compositionally biased region" description="Low complexity" evidence="1">
    <location>
        <begin position="609"/>
        <end position="618"/>
    </location>
</feature>
<feature type="domain" description="Peptidoglycan binding-like" evidence="3">
    <location>
        <begin position="44"/>
        <end position="90"/>
    </location>
</feature>
<dbReference type="AlphaFoldDB" id="A0A1G2NZY7"/>
<evidence type="ECO:0000259" key="3">
    <source>
        <dbReference type="Pfam" id="PF01471"/>
    </source>
</evidence>
<protein>
    <recommendedName>
        <fullName evidence="3">Peptidoglycan binding-like domain-containing protein</fullName>
    </recommendedName>
</protein>
<feature type="region of interest" description="Disordered" evidence="1">
    <location>
        <begin position="609"/>
        <end position="629"/>
    </location>
</feature>
<dbReference type="EMBL" id="MHSK01000028">
    <property type="protein sequence ID" value="OHA41665.1"/>
    <property type="molecule type" value="Genomic_DNA"/>
</dbReference>
<comment type="caution">
    <text evidence="4">The sequence shown here is derived from an EMBL/GenBank/DDBJ whole genome shotgun (WGS) entry which is preliminary data.</text>
</comment>
<accession>A0A1G2NZY7</accession>
<sequence>MKKIIAGFLGISMTLSLVGSVASSADAQMAGGATFTRDLTIGSTGDDVVALQSILVAGGYLTIPAGVAPGYFGGLTRAALAKWQAAMNISPAVGYFGPISRAAIGGTPAAPIATVPGCPAGALFNYLTGAPCTAAPAAPVAGCPAGAIYNYLTGGLCSATGTESPSPSPSTGLEGGAGSVDSYTLVSGLNNEKVGEGSNDVSVAGIDVEVDEGSDIMITAVKLTFNEGTAGSDFDKYADDVSIWVNGTEYARVDGDKFNSDNNWISTLSLDSGAIIKAGTTEDIVVKVSGISNLDSNDAADTWTVDFSSVRFQDAQGATISEDPGTATRTFSFETFATAVNAELKIVAEDKDVNDPHIIDIHATDDTDDVPVLSFTMEAKGSSDLKIEKLAASTTVTGATNVDALVKEITLWIEGKEIGSGTAIQDADGASVGTVEDYLFDDIDYTISAGDKVEAEIRVSFNSIADTGVTAGDTLQVDINEGQTDQSAFWSVKDETGERLLDADITGTVTGGAHAIYDIGLNLKFVSATAKTDGSAAGSATGDDTGIYTIVFDATSFGDDVFIDADVLATTSADTVTTGGDGILWATTTNSTATGGVGSTTVLTLLEAEGSESSSSTAPDVETAGSLSFGVPEGETRRFTLKVNIGPAGIDQQTGVRIRGINWDTDSGDAHANLYNFNLGNFKTETISLLQQT</sequence>
<feature type="chain" id="PRO_5009583807" description="Peptidoglycan binding-like domain-containing protein" evidence="2">
    <location>
        <begin position="28"/>
        <end position="693"/>
    </location>
</feature>
<dbReference type="Proteomes" id="UP000177269">
    <property type="component" value="Unassembled WGS sequence"/>
</dbReference>
<evidence type="ECO:0000313" key="5">
    <source>
        <dbReference type="Proteomes" id="UP000177269"/>
    </source>
</evidence>